<dbReference type="STRING" id="349163.Acry_1065"/>
<proteinExistence type="predicted"/>
<dbReference type="Gene3D" id="2.40.50.420">
    <property type="entry name" value="Envelope glycoprotein gp160, DUF2291, alpha/beta domain"/>
    <property type="match status" value="1"/>
</dbReference>
<dbReference type="EMBL" id="CP000697">
    <property type="protein sequence ID" value="ABQ30281.1"/>
    <property type="molecule type" value="Genomic_DNA"/>
</dbReference>
<dbReference type="Pfam" id="PF10054">
    <property type="entry name" value="DUF2291"/>
    <property type="match status" value="1"/>
</dbReference>
<dbReference type="InterPro" id="IPR036215">
    <property type="entry name" value="TM0957-like_sf"/>
</dbReference>
<evidence type="ECO:0000313" key="3">
    <source>
        <dbReference type="EMBL" id="ABQ30281.1"/>
    </source>
</evidence>
<accession>A5FXE9</accession>
<feature type="transmembrane region" description="Helical" evidence="2">
    <location>
        <begin position="38"/>
        <end position="61"/>
    </location>
</feature>
<dbReference type="Gene3D" id="1.10.10.1260">
    <property type="entry name" value="Envelope glycoprotein gp160, DUF2291, helical domain"/>
    <property type="match status" value="1"/>
</dbReference>
<feature type="compositionally biased region" description="Basic and acidic residues" evidence="1">
    <location>
        <begin position="11"/>
        <end position="27"/>
    </location>
</feature>
<evidence type="ECO:0000313" key="4">
    <source>
        <dbReference type="Proteomes" id="UP000000245"/>
    </source>
</evidence>
<feature type="region of interest" description="Disordered" evidence="1">
    <location>
        <begin position="1"/>
        <end position="27"/>
    </location>
</feature>
<evidence type="ECO:0000256" key="1">
    <source>
        <dbReference type="SAM" id="MobiDB-lite"/>
    </source>
</evidence>
<dbReference type="KEGG" id="acr:Acry_1065"/>
<dbReference type="HOGENOM" id="CLU_076022_1_0_5"/>
<keyword evidence="3" id="KW-0449">Lipoprotein</keyword>
<keyword evidence="4" id="KW-1185">Reference proteome</keyword>
<organism evidence="3 4">
    <name type="scientific">Acidiphilium cryptum (strain JF-5)</name>
    <dbReference type="NCBI Taxonomy" id="349163"/>
    <lineage>
        <taxon>Bacteria</taxon>
        <taxon>Pseudomonadati</taxon>
        <taxon>Pseudomonadota</taxon>
        <taxon>Alphaproteobacteria</taxon>
        <taxon>Acetobacterales</taxon>
        <taxon>Acidocellaceae</taxon>
        <taxon>Acidiphilium</taxon>
    </lineage>
</organism>
<dbReference type="AlphaFoldDB" id="A5FXE9"/>
<protein>
    <submittedName>
        <fullName evidence="3">Periplasmic lipoprotein-like protein</fullName>
    </submittedName>
</protein>
<name>A5FXE9_ACICJ</name>
<reference evidence="3 4" key="1">
    <citation type="submission" date="2007-05" db="EMBL/GenBank/DDBJ databases">
        <title>Complete sequence of chromosome of Acidiphilium cryptum JF-5.</title>
        <authorList>
            <consortium name="US DOE Joint Genome Institute"/>
            <person name="Copeland A."/>
            <person name="Lucas S."/>
            <person name="Lapidus A."/>
            <person name="Barry K."/>
            <person name="Detter J.C."/>
            <person name="Glavina del Rio T."/>
            <person name="Hammon N."/>
            <person name="Israni S."/>
            <person name="Dalin E."/>
            <person name="Tice H."/>
            <person name="Pitluck S."/>
            <person name="Sims D."/>
            <person name="Brettin T."/>
            <person name="Bruce D."/>
            <person name="Han C."/>
            <person name="Schmutz J."/>
            <person name="Larimer F."/>
            <person name="Land M."/>
            <person name="Hauser L."/>
            <person name="Kyrpides N."/>
            <person name="Kim E."/>
            <person name="Magnuson T."/>
            <person name="Richardson P."/>
        </authorList>
    </citation>
    <scope>NUCLEOTIDE SEQUENCE [LARGE SCALE GENOMIC DNA]</scope>
    <source>
        <strain evidence="3 4">JF-5</strain>
    </source>
</reference>
<dbReference type="SUPFAM" id="SSF141318">
    <property type="entry name" value="TM0957-like"/>
    <property type="match status" value="1"/>
</dbReference>
<evidence type="ECO:0000256" key="2">
    <source>
        <dbReference type="SAM" id="Phobius"/>
    </source>
</evidence>
<keyword evidence="2" id="KW-0812">Transmembrane</keyword>
<dbReference type="eggNOG" id="COG5618">
    <property type="taxonomic scope" value="Bacteria"/>
</dbReference>
<dbReference type="InterPro" id="IPR014582">
    <property type="entry name" value="UCP033535_lipo"/>
</dbReference>
<keyword evidence="2" id="KW-0472">Membrane</keyword>
<dbReference type="Proteomes" id="UP000000245">
    <property type="component" value="Chromosome"/>
</dbReference>
<sequence>MPFITAADGGTFRDIRPNSASRRRDGPMSRSIAAGLRYPRLVGFLGFCVVFAALWAGGLVATVRPIGGSAAGDSHPSAGLAFKPDAYVARIWGTRVVPDARRESANLATVLAALAKDKGAALARYGHKVASTYNILVRFTGTVGRVDTSSPIGTMRVTVAGASPVAVKVATGPVILGTTLRDALKFISFGEFLNQIQYGDVADALNSRVVKTVVAPLDLAKLKGRSVTVYGAWTYDDGDPSDITVTPVIIEAGKAGG</sequence>
<gene>
    <name evidence="3" type="ordered locus">Acry_1065</name>
</gene>
<keyword evidence="2" id="KW-1133">Transmembrane helix</keyword>